<dbReference type="CDD" id="cd00009">
    <property type="entry name" value="AAA"/>
    <property type="match status" value="1"/>
</dbReference>
<evidence type="ECO:0000259" key="9">
    <source>
        <dbReference type="PROSITE" id="PS50110"/>
    </source>
</evidence>
<dbReference type="InterPro" id="IPR058031">
    <property type="entry name" value="AAA_lid_NorR"/>
</dbReference>
<dbReference type="FunFam" id="1.10.10.60:FF:000179">
    <property type="entry name" value="Two component, sigma54 specific, transcriptional regulator, Fis family"/>
    <property type="match status" value="1"/>
</dbReference>
<dbReference type="InterPro" id="IPR025944">
    <property type="entry name" value="Sigma_54_int_dom_CS"/>
</dbReference>
<keyword evidence="3" id="KW-0067">ATP-binding</keyword>
<feature type="modified residue" description="4-aspartylphosphate" evidence="7">
    <location>
        <position position="55"/>
    </location>
</feature>
<dbReference type="GO" id="GO:0000160">
    <property type="term" value="P:phosphorelay signal transduction system"/>
    <property type="evidence" value="ECO:0007669"/>
    <property type="project" value="UniProtKB-KW"/>
</dbReference>
<keyword evidence="6" id="KW-0804">Transcription</keyword>
<feature type="domain" description="Sigma-54 factor interaction" evidence="8">
    <location>
        <begin position="146"/>
        <end position="360"/>
    </location>
</feature>
<keyword evidence="2" id="KW-0547">Nucleotide-binding</keyword>
<dbReference type="EMBL" id="APKE01000007">
    <property type="protein sequence ID" value="KAF0677137.1"/>
    <property type="molecule type" value="Genomic_DNA"/>
</dbReference>
<accession>A0A921NRA4</accession>
<evidence type="ECO:0000256" key="1">
    <source>
        <dbReference type="ARBA" id="ARBA00022553"/>
    </source>
</evidence>
<dbReference type="PANTHER" id="PTHR32071">
    <property type="entry name" value="TRANSCRIPTIONAL REGULATORY PROTEIN"/>
    <property type="match status" value="1"/>
</dbReference>
<dbReference type="FunFam" id="3.40.50.300:FF:001812">
    <property type="entry name" value="C4-dicarboxylate transport transcriptional regulatory protein DctD"/>
    <property type="match status" value="1"/>
</dbReference>
<dbReference type="FunFam" id="3.40.50.2300:FF:000018">
    <property type="entry name" value="DNA-binding transcriptional regulator NtrC"/>
    <property type="match status" value="1"/>
</dbReference>
<dbReference type="PROSITE" id="PS00675">
    <property type="entry name" value="SIGMA54_INTERACT_1"/>
    <property type="match status" value="1"/>
</dbReference>
<protein>
    <submittedName>
        <fullName evidence="10">Two component response regulator</fullName>
    </submittedName>
</protein>
<proteinExistence type="predicted"/>
<dbReference type="Gene3D" id="1.10.8.60">
    <property type="match status" value="1"/>
</dbReference>
<dbReference type="PANTHER" id="PTHR32071:SF29">
    <property type="entry name" value="PHOSPHOGLYCERATE TRANSPORT SYSTEM TRANSCRIPTIONAL REGULATORY PROTEIN PGTA"/>
    <property type="match status" value="1"/>
</dbReference>
<dbReference type="InterPro" id="IPR002197">
    <property type="entry name" value="HTH_Fis"/>
</dbReference>
<dbReference type="SMART" id="SM00448">
    <property type="entry name" value="REC"/>
    <property type="match status" value="1"/>
</dbReference>
<dbReference type="InterPro" id="IPR003593">
    <property type="entry name" value="AAA+_ATPase"/>
</dbReference>
<comment type="caution">
    <text evidence="10">The sequence shown here is derived from an EMBL/GenBank/DDBJ whole genome shotgun (WGS) entry which is preliminary data.</text>
</comment>
<evidence type="ECO:0000256" key="7">
    <source>
        <dbReference type="PROSITE-ProRule" id="PRU00169"/>
    </source>
</evidence>
<dbReference type="Pfam" id="PF02954">
    <property type="entry name" value="HTH_8"/>
    <property type="match status" value="1"/>
</dbReference>
<sequence length="443" mass="48656">MAQTMKIAIVDDEQDMRQSISQWLSLSGFDTQTFASAEEALKTVGQDWPGVVVSDIKMPGMDGMGFLKRLMSVDSALPVIMITGHGDVPMAVEAMRIGAFDFLEKPFDPERMTELAKKASNARRLTLDNRALRRELSDGSGIMKKLIGSSPVMERLREDILDLGQSDGHVLIDGETGTGKTLVAHALHAVGAKAGRKFVLFSVAGHDEDTLAARLFGPMAEGTQPPLLEEARGGTLVLEDIDALPAPLQGRLLAWMNEQGSPAETRIVAISNLSEQGKTCEDVLRPDLYYRLAAMKITLPPLRSRGEDILTLFARFSEQFSDEYGCDAPEVSAQEAAQLLQAPWPGNIRQLVNVAERAVLQSRRGTGTISSLLMADDDEGESGMTTEGKPLKEYVEAFERMLIDNTMRRHRGSIVAVMDELCLPRRTLNEKMAKYGLTRSDYL</sequence>
<keyword evidence="5" id="KW-0805">Transcription regulation</keyword>
<keyword evidence="4" id="KW-0902">Two-component regulatory system</keyword>
<dbReference type="InterPro" id="IPR002078">
    <property type="entry name" value="Sigma_54_int"/>
</dbReference>
<dbReference type="SUPFAM" id="SSF52172">
    <property type="entry name" value="CheY-like"/>
    <property type="match status" value="1"/>
</dbReference>
<evidence type="ECO:0000259" key="8">
    <source>
        <dbReference type="PROSITE" id="PS50045"/>
    </source>
</evidence>
<evidence type="ECO:0000313" key="10">
    <source>
        <dbReference type="EMBL" id="KAF0677137.1"/>
    </source>
</evidence>
<dbReference type="Gene3D" id="1.10.10.60">
    <property type="entry name" value="Homeodomain-like"/>
    <property type="match status" value="1"/>
</dbReference>
<evidence type="ECO:0000256" key="4">
    <source>
        <dbReference type="ARBA" id="ARBA00023012"/>
    </source>
</evidence>
<keyword evidence="11" id="KW-1185">Reference proteome</keyword>
<dbReference type="PROSITE" id="PS00688">
    <property type="entry name" value="SIGMA54_INTERACT_3"/>
    <property type="match status" value="1"/>
</dbReference>
<dbReference type="GO" id="GO:0043565">
    <property type="term" value="F:sequence-specific DNA binding"/>
    <property type="evidence" value="ECO:0007669"/>
    <property type="project" value="InterPro"/>
</dbReference>
<evidence type="ECO:0000256" key="2">
    <source>
        <dbReference type="ARBA" id="ARBA00022741"/>
    </source>
</evidence>
<organism evidence="10 11">
    <name type="scientific">Profundibacterium mesophilum KAUST100406-0324</name>
    <dbReference type="NCBI Taxonomy" id="1037889"/>
    <lineage>
        <taxon>Bacteria</taxon>
        <taxon>Pseudomonadati</taxon>
        <taxon>Pseudomonadota</taxon>
        <taxon>Alphaproteobacteria</taxon>
        <taxon>Rhodobacterales</taxon>
        <taxon>Roseobacteraceae</taxon>
        <taxon>Profundibacterium</taxon>
    </lineage>
</organism>
<dbReference type="Pfam" id="PF00072">
    <property type="entry name" value="Response_reg"/>
    <property type="match status" value="1"/>
</dbReference>
<dbReference type="GO" id="GO:0005524">
    <property type="term" value="F:ATP binding"/>
    <property type="evidence" value="ECO:0007669"/>
    <property type="project" value="UniProtKB-KW"/>
</dbReference>
<evidence type="ECO:0000256" key="5">
    <source>
        <dbReference type="ARBA" id="ARBA00023015"/>
    </source>
</evidence>
<dbReference type="Pfam" id="PF00158">
    <property type="entry name" value="Sigma54_activat"/>
    <property type="match status" value="1"/>
</dbReference>
<dbReference type="PROSITE" id="PS50110">
    <property type="entry name" value="RESPONSE_REGULATORY"/>
    <property type="match status" value="1"/>
</dbReference>
<dbReference type="Gene3D" id="3.40.50.300">
    <property type="entry name" value="P-loop containing nucleotide triphosphate hydrolases"/>
    <property type="match status" value="1"/>
</dbReference>
<dbReference type="Pfam" id="PF25601">
    <property type="entry name" value="AAA_lid_14"/>
    <property type="match status" value="1"/>
</dbReference>
<gene>
    <name evidence="10" type="primary">dctD</name>
    <name evidence="10" type="ORF">PMES_00452</name>
</gene>
<dbReference type="Proteomes" id="UP000698242">
    <property type="component" value="Unassembled WGS sequence"/>
</dbReference>
<name>A0A921NRA4_9RHOB</name>
<evidence type="ECO:0000256" key="3">
    <source>
        <dbReference type="ARBA" id="ARBA00022840"/>
    </source>
</evidence>
<dbReference type="SMART" id="SM00382">
    <property type="entry name" value="AAA"/>
    <property type="match status" value="1"/>
</dbReference>
<dbReference type="InterPro" id="IPR001789">
    <property type="entry name" value="Sig_transdc_resp-reg_receiver"/>
</dbReference>
<dbReference type="AlphaFoldDB" id="A0A921NRA4"/>
<dbReference type="InterPro" id="IPR027417">
    <property type="entry name" value="P-loop_NTPase"/>
</dbReference>
<dbReference type="SUPFAM" id="SSF46689">
    <property type="entry name" value="Homeodomain-like"/>
    <property type="match status" value="1"/>
</dbReference>
<evidence type="ECO:0000313" key="11">
    <source>
        <dbReference type="Proteomes" id="UP000698242"/>
    </source>
</evidence>
<dbReference type="GO" id="GO:0006355">
    <property type="term" value="P:regulation of DNA-templated transcription"/>
    <property type="evidence" value="ECO:0007669"/>
    <property type="project" value="InterPro"/>
</dbReference>
<dbReference type="InterPro" id="IPR009057">
    <property type="entry name" value="Homeodomain-like_sf"/>
</dbReference>
<feature type="domain" description="Response regulatory" evidence="9">
    <location>
        <begin position="6"/>
        <end position="120"/>
    </location>
</feature>
<dbReference type="PROSITE" id="PS50045">
    <property type="entry name" value="SIGMA54_INTERACT_4"/>
    <property type="match status" value="1"/>
</dbReference>
<dbReference type="InterPro" id="IPR025662">
    <property type="entry name" value="Sigma_54_int_dom_ATP-bd_1"/>
</dbReference>
<dbReference type="RefSeq" id="WP_159963908.1">
    <property type="nucleotide sequence ID" value="NZ_APKE01000007.1"/>
</dbReference>
<dbReference type="SUPFAM" id="SSF52540">
    <property type="entry name" value="P-loop containing nucleoside triphosphate hydrolases"/>
    <property type="match status" value="1"/>
</dbReference>
<keyword evidence="1 7" id="KW-0597">Phosphoprotein</keyword>
<dbReference type="CDD" id="cd17549">
    <property type="entry name" value="REC_DctD-like"/>
    <property type="match status" value="1"/>
</dbReference>
<dbReference type="Gene3D" id="3.40.50.2300">
    <property type="match status" value="1"/>
</dbReference>
<dbReference type="InterPro" id="IPR011006">
    <property type="entry name" value="CheY-like_superfamily"/>
</dbReference>
<reference evidence="10" key="1">
    <citation type="submission" date="2013-03" db="EMBL/GenBank/DDBJ databases">
        <title>Genome Sequence of the Profundibacterium mesophilum strain KAUST100406-0324T from Red Sea, a novel genus in the family Rhodobacteraceae.</title>
        <authorList>
            <person name="Essack M."/>
            <person name="Alam I."/>
            <person name="Lafi F."/>
            <person name="Alawi W."/>
            <person name="Kamanu F."/>
            <person name="Al-Suwailem A."/>
            <person name="Lee O.O."/>
            <person name="Xu Y."/>
            <person name="Bajic V."/>
            <person name="Qian P.-Y."/>
            <person name="Archer J."/>
        </authorList>
    </citation>
    <scope>NUCLEOTIDE SEQUENCE</scope>
    <source>
        <strain evidence="10">KAUST100406-0324</strain>
    </source>
</reference>
<dbReference type="OrthoDB" id="9802388at2"/>
<evidence type="ECO:0000256" key="6">
    <source>
        <dbReference type="ARBA" id="ARBA00023163"/>
    </source>
</evidence>